<comment type="function">
    <text evidence="6">Specifically methylates the N7 position of a guanine in 16S rRNA.</text>
</comment>
<evidence type="ECO:0000256" key="6">
    <source>
        <dbReference type="HAMAP-Rule" id="MF_00074"/>
    </source>
</evidence>
<evidence type="ECO:0000256" key="5">
    <source>
        <dbReference type="ARBA" id="ARBA00022691"/>
    </source>
</evidence>
<dbReference type="InterPro" id="IPR003682">
    <property type="entry name" value="rRNA_ssu_MeTfrase_G"/>
</dbReference>
<protein>
    <recommendedName>
        <fullName evidence="6">Ribosomal RNA small subunit methyltransferase G</fullName>
        <ecNumber evidence="6">2.1.1.-</ecNumber>
    </recommendedName>
    <alternativeName>
        <fullName evidence="6">16S rRNA 7-methylguanosine methyltransferase</fullName>
        <shortName evidence="6">16S rRNA m7G methyltransferase</shortName>
    </alternativeName>
</protein>
<feature type="binding site" evidence="6">
    <location>
        <position position="91"/>
    </location>
    <ligand>
        <name>S-adenosyl-L-methionine</name>
        <dbReference type="ChEBI" id="CHEBI:59789"/>
    </ligand>
</feature>
<sequence>MAETTPPLLPQMLDQWQSTLGWQPTEAQQQLFQRLYQTIVITNQSFNLTRITEPNDFWEKHLWDSLRGIQAWLTTDPKSLSLVDIGTGAGLPGLPIAIVKPDWQLTLVDSTRKKVKFVQQTAEDLELKGVNALSDRAEQLGHSKYYRAQYDLATIRAVSKPSVCAEYVLPLLKVGGTAILYRGQWTDEDAQACERAMAELGGKVDRVETFETPLTNGARSCAYLKKITPTSTDYPRAVGLPTQKPL</sequence>
<dbReference type="PIRSF" id="PIRSF003078">
    <property type="entry name" value="GidB"/>
    <property type="match status" value="1"/>
</dbReference>
<dbReference type="HAMAP" id="MF_00074">
    <property type="entry name" value="16SrRNA_methyltr_G"/>
    <property type="match status" value="1"/>
</dbReference>
<evidence type="ECO:0000256" key="4">
    <source>
        <dbReference type="ARBA" id="ARBA00022679"/>
    </source>
</evidence>
<evidence type="ECO:0000256" key="3">
    <source>
        <dbReference type="ARBA" id="ARBA00022603"/>
    </source>
</evidence>
<dbReference type="Gene3D" id="3.40.50.150">
    <property type="entry name" value="Vaccinia Virus protein VP39"/>
    <property type="match status" value="1"/>
</dbReference>
<keyword evidence="2 6" id="KW-0698">rRNA processing</keyword>
<keyword evidence="5 6" id="KW-0949">S-adenosyl-L-methionine</keyword>
<dbReference type="Proteomes" id="UP000625316">
    <property type="component" value="Unassembled WGS sequence"/>
</dbReference>
<dbReference type="EMBL" id="JADEXQ010000032">
    <property type="protein sequence ID" value="MBE9030266.1"/>
    <property type="molecule type" value="Genomic_DNA"/>
</dbReference>
<keyword evidence="4 6" id="KW-0808">Transferase</keyword>
<comment type="caution">
    <text evidence="7">The sequence shown here is derived from an EMBL/GenBank/DDBJ whole genome shotgun (WGS) entry which is preliminary data.</text>
</comment>
<evidence type="ECO:0000313" key="8">
    <source>
        <dbReference type="Proteomes" id="UP000625316"/>
    </source>
</evidence>
<organism evidence="7 8">
    <name type="scientific">Romeriopsis navalis LEGE 11480</name>
    <dbReference type="NCBI Taxonomy" id="2777977"/>
    <lineage>
        <taxon>Bacteria</taxon>
        <taxon>Bacillati</taxon>
        <taxon>Cyanobacteriota</taxon>
        <taxon>Cyanophyceae</taxon>
        <taxon>Leptolyngbyales</taxon>
        <taxon>Leptolyngbyaceae</taxon>
        <taxon>Romeriopsis</taxon>
        <taxon>Romeriopsis navalis</taxon>
    </lineage>
</organism>
<keyword evidence="1 6" id="KW-0963">Cytoplasm</keyword>
<dbReference type="AlphaFoldDB" id="A0A928VP29"/>
<reference evidence="7" key="1">
    <citation type="submission" date="2020-10" db="EMBL/GenBank/DDBJ databases">
        <authorList>
            <person name="Castelo-Branco R."/>
            <person name="Eusebio N."/>
            <person name="Adriana R."/>
            <person name="Vieira A."/>
            <person name="Brugerolle De Fraissinette N."/>
            <person name="Rezende De Castro R."/>
            <person name="Schneider M.P."/>
            <person name="Vasconcelos V."/>
            <person name="Leao P.N."/>
        </authorList>
    </citation>
    <scope>NUCLEOTIDE SEQUENCE</scope>
    <source>
        <strain evidence="7">LEGE 11480</strain>
    </source>
</reference>
<proteinExistence type="inferred from homology"/>
<keyword evidence="8" id="KW-1185">Reference proteome</keyword>
<keyword evidence="3 6" id="KW-0489">Methyltransferase</keyword>
<dbReference type="InterPro" id="IPR029063">
    <property type="entry name" value="SAM-dependent_MTases_sf"/>
</dbReference>
<dbReference type="GO" id="GO:0005829">
    <property type="term" value="C:cytosol"/>
    <property type="evidence" value="ECO:0007669"/>
    <property type="project" value="TreeGrafter"/>
</dbReference>
<dbReference type="SUPFAM" id="SSF53335">
    <property type="entry name" value="S-adenosyl-L-methionine-dependent methyltransferases"/>
    <property type="match status" value="1"/>
</dbReference>
<gene>
    <name evidence="6 7" type="primary">rsmG</name>
    <name evidence="7" type="ORF">IQ266_11040</name>
</gene>
<dbReference type="Pfam" id="PF02527">
    <property type="entry name" value="GidB"/>
    <property type="match status" value="1"/>
</dbReference>
<comment type="subcellular location">
    <subcellularLocation>
        <location evidence="6">Cytoplasm</location>
    </subcellularLocation>
</comment>
<feature type="binding site" evidence="6">
    <location>
        <begin position="137"/>
        <end position="138"/>
    </location>
    <ligand>
        <name>S-adenosyl-L-methionine</name>
        <dbReference type="ChEBI" id="CHEBI:59789"/>
    </ligand>
</feature>
<feature type="binding site" evidence="6">
    <location>
        <position position="156"/>
    </location>
    <ligand>
        <name>S-adenosyl-L-methionine</name>
        <dbReference type="ChEBI" id="CHEBI:59789"/>
    </ligand>
</feature>
<accession>A0A928VP29</accession>
<dbReference type="NCBIfam" id="TIGR00138">
    <property type="entry name" value="rsmG_gidB"/>
    <property type="match status" value="1"/>
</dbReference>
<feature type="binding site" evidence="6">
    <location>
        <position position="86"/>
    </location>
    <ligand>
        <name>S-adenosyl-L-methionine</name>
        <dbReference type="ChEBI" id="CHEBI:59789"/>
    </ligand>
</feature>
<dbReference type="PANTHER" id="PTHR31760">
    <property type="entry name" value="S-ADENOSYL-L-METHIONINE-DEPENDENT METHYLTRANSFERASES SUPERFAMILY PROTEIN"/>
    <property type="match status" value="1"/>
</dbReference>
<feature type="binding site" evidence="6">
    <location>
        <begin position="109"/>
        <end position="111"/>
    </location>
    <ligand>
        <name>S-adenosyl-L-methionine</name>
        <dbReference type="ChEBI" id="CHEBI:59789"/>
    </ligand>
</feature>
<dbReference type="EC" id="2.1.1.-" evidence="6"/>
<evidence type="ECO:0000256" key="2">
    <source>
        <dbReference type="ARBA" id="ARBA00022552"/>
    </source>
</evidence>
<dbReference type="GO" id="GO:0070043">
    <property type="term" value="F:rRNA (guanine-N7-)-methyltransferase activity"/>
    <property type="evidence" value="ECO:0007669"/>
    <property type="project" value="UniProtKB-UniRule"/>
</dbReference>
<evidence type="ECO:0000313" key="7">
    <source>
        <dbReference type="EMBL" id="MBE9030266.1"/>
    </source>
</evidence>
<comment type="similarity">
    <text evidence="6">Belongs to the methyltransferase superfamily. RNA methyltransferase RsmG family.</text>
</comment>
<name>A0A928VP29_9CYAN</name>
<dbReference type="FunFam" id="3.40.50.150:FF:000041">
    <property type="entry name" value="Ribosomal RNA small subunit methyltransferase G"/>
    <property type="match status" value="1"/>
</dbReference>
<dbReference type="PANTHER" id="PTHR31760:SF0">
    <property type="entry name" value="S-ADENOSYL-L-METHIONINE-DEPENDENT METHYLTRANSFERASES SUPERFAMILY PROTEIN"/>
    <property type="match status" value="1"/>
</dbReference>
<evidence type="ECO:0000256" key="1">
    <source>
        <dbReference type="ARBA" id="ARBA00022490"/>
    </source>
</evidence>
<dbReference type="RefSeq" id="WP_264325090.1">
    <property type="nucleotide sequence ID" value="NZ_JADEXQ010000032.1"/>
</dbReference>